<evidence type="ECO:0000313" key="9">
    <source>
        <dbReference type="Proteomes" id="UP000634043"/>
    </source>
</evidence>
<evidence type="ECO:0000259" key="7">
    <source>
        <dbReference type="PROSITE" id="PS51352"/>
    </source>
</evidence>
<dbReference type="InterPro" id="IPR036249">
    <property type="entry name" value="Thioredoxin-like_sf"/>
</dbReference>
<feature type="domain" description="Thioredoxin" evidence="7">
    <location>
        <begin position="22"/>
        <end position="146"/>
    </location>
</feature>
<sequence length="146" mass="16304">MCHLRQGKLKSRDVKPGKITEGLIGLNSLSFSFALRKYRLNNRAMAKKSFAELIKSPGMPVLVDFYADWCGPCKTMNPVVEQLAKDFSGKLKVIKINVDKNQAAAQQYRVQGVPTFMLFKNGQVVWKQAGAVPGHQLSQIIQQHTS</sequence>
<dbReference type="SUPFAM" id="SSF52833">
    <property type="entry name" value="Thioredoxin-like"/>
    <property type="match status" value="1"/>
</dbReference>
<gene>
    <name evidence="8" type="ORF">GCM10011323_26470</name>
</gene>
<keyword evidence="5" id="KW-0676">Redox-active center</keyword>
<dbReference type="Proteomes" id="UP000634043">
    <property type="component" value="Unassembled WGS sequence"/>
</dbReference>
<dbReference type="PROSITE" id="PS51352">
    <property type="entry name" value="THIOREDOXIN_2"/>
    <property type="match status" value="1"/>
</dbReference>
<dbReference type="InterPro" id="IPR013766">
    <property type="entry name" value="Thioredoxin_domain"/>
</dbReference>
<dbReference type="CDD" id="cd02947">
    <property type="entry name" value="TRX_family"/>
    <property type="match status" value="1"/>
</dbReference>
<dbReference type="PANTHER" id="PTHR45663">
    <property type="entry name" value="GEO12009P1"/>
    <property type="match status" value="1"/>
</dbReference>
<evidence type="ECO:0000256" key="6">
    <source>
        <dbReference type="NCBIfam" id="TIGR01068"/>
    </source>
</evidence>
<dbReference type="InterPro" id="IPR017937">
    <property type="entry name" value="Thioredoxin_CS"/>
</dbReference>
<keyword evidence="2" id="KW-0813">Transport</keyword>
<comment type="caution">
    <text evidence="8">The sequence shown here is derived from an EMBL/GenBank/DDBJ whole genome shotgun (WGS) entry which is preliminary data.</text>
</comment>
<evidence type="ECO:0000313" key="8">
    <source>
        <dbReference type="EMBL" id="GGG21222.1"/>
    </source>
</evidence>
<accession>A0ABQ1W942</accession>
<protein>
    <recommendedName>
        <fullName evidence="6">Thioredoxin</fullName>
    </recommendedName>
</protein>
<dbReference type="PROSITE" id="PS00194">
    <property type="entry name" value="THIOREDOXIN_1"/>
    <property type="match status" value="1"/>
</dbReference>
<keyword evidence="9" id="KW-1185">Reference proteome</keyword>
<dbReference type="Gene3D" id="3.40.30.10">
    <property type="entry name" value="Glutaredoxin"/>
    <property type="match status" value="1"/>
</dbReference>
<reference evidence="9" key="1">
    <citation type="journal article" date="2019" name="Int. J. Syst. Evol. Microbiol.">
        <title>The Global Catalogue of Microorganisms (GCM) 10K type strain sequencing project: providing services to taxonomists for standard genome sequencing and annotation.</title>
        <authorList>
            <consortium name="The Broad Institute Genomics Platform"/>
            <consortium name="The Broad Institute Genome Sequencing Center for Infectious Disease"/>
            <person name="Wu L."/>
            <person name="Ma J."/>
        </authorList>
    </citation>
    <scope>NUCLEOTIDE SEQUENCE [LARGE SCALE GENOMIC DNA]</scope>
    <source>
        <strain evidence="9">CGMCC 1.12749</strain>
    </source>
</reference>
<dbReference type="NCBIfam" id="TIGR01068">
    <property type="entry name" value="thioredoxin"/>
    <property type="match status" value="1"/>
</dbReference>
<dbReference type="EMBL" id="BMFP01000005">
    <property type="protein sequence ID" value="GGG21222.1"/>
    <property type="molecule type" value="Genomic_DNA"/>
</dbReference>
<name>A0ABQ1W942_9BACT</name>
<evidence type="ECO:0000256" key="2">
    <source>
        <dbReference type="ARBA" id="ARBA00022448"/>
    </source>
</evidence>
<dbReference type="PANTHER" id="PTHR45663:SF11">
    <property type="entry name" value="GEO12009P1"/>
    <property type="match status" value="1"/>
</dbReference>
<evidence type="ECO:0000256" key="5">
    <source>
        <dbReference type="ARBA" id="ARBA00023284"/>
    </source>
</evidence>
<evidence type="ECO:0000256" key="4">
    <source>
        <dbReference type="ARBA" id="ARBA00023157"/>
    </source>
</evidence>
<keyword evidence="4" id="KW-1015">Disulfide bond</keyword>
<dbReference type="Pfam" id="PF00085">
    <property type="entry name" value="Thioredoxin"/>
    <property type="match status" value="1"/>
</dbReference>
<keyword evidence="3" id="KW-0249">Electron transport</keyword>
<dbReference type="PRINTS" id="PR00421">
    <property type="entry name" value="THIOREDOXIN"/>
</dbReference>
<organism evidence="8 9">
    <name type="scientific">Pontibacter amylolyticus</name>
    <dbReference type="NCBI Taxonomy" id="1424080"/>
    <lineage>
        <taxon>Bacteria</taxon>
        <taxon>Pseudomonadati</taxon>
        <taxon>Bacteroidota</taxon>
        <taxon>Cytophagia</taxon>
        <taxon>Cytophagales</taxon>
        <taxon>Hymenobacteraceae</taxon>
        <taxon>Pontibacter</taxon>
    </lineage>
</organism>
<dbReference type="InterPro" id="IPR005746">
    <property type="entry name" value="Thioredoxin"/>
</dbReference>
<proteinExistence type="inferred from homology"/>
<evidence type="ECO:0000256" key="1">
    <source>
        <dbReference type="ARBA" id="ARBA00008987"/>
    </source>
</evidence>
<evidence type="ECO:0000256" key="3">
    <source>
        <dbReference type="ARBA" id="ARBA00022982"/>
    </source>
</evidence>
<comment type="similarity">
    <text evidence="1">Belongs to the thioredoxin family.</text>
</comment>